<organism evidence="2 3">
    <name type="scientific">Paratissierella segnis</name>
    <dbReference type="NCBI Taxonomy" id="2763679"/>
    <lineage>
        <taxon>Bacteria</taxon>
        <taxon>Bacillati</taxon>
        <taxon>Bacillota</taxon>
        <taxon>Tissierellia</taxon>
        <taxon>Tissierellales</taxon>
        <taxon>Tissierellaceae</taxon>
        <taxon>Paratissierella</taxon>
    </lineage>
</organism>
<dbReference type="AlphaFoldDB" id="A0A926ENN1"/>
<sequence>MTLKRRLYIILIFILLINISGICYGNSAEPPSILIIVPNAPGDLEISIGTDNTYTKAKEIDKLVEKHYIFYSREMEGASNNTINVKTNGDSYELDFENPASRYQNIYTLNLKSKTLSLGKSTLRSIVLVSLRIIITLIIEGIVFYLFGFRDRKSWKIFILINLLTQGALNIWINGLFPMQSYLFIGLIALEILIVIVESITLVSRVQEHNKIRRFLFVLSANFLSLVVGGYILTVLPY</sequence>
<keyword evidence="1" id="KW-0812">Transmembrane</keyword>
<evidence type="ECO:0000313" key="3">
    <source>
        <dbReference type="Proteomes" id="UP000601171"/>
    </source>
</evidence>
<name>A0A926ENN1_9FIRM</name>
<reference evidence="2" key="1">
    <citation type="submission" date="2020-08" db="EMBL/GenBank/DDBJ databases">
        <title>Genome public.</title>
        <authorList>
            <person name="Liu C."/>
            <person name="Sun Q."/>
        </authorList>
    </citation>
    <scope>NUCLEOTIDE SEQUENCE</scope>
    <source>
        <strain evidence="2">BX21</strain>
    </source>
</reference>
<dbReference type="EMBL" id="JACRTG010000003">
    <property type="protein sequence ID" value="MBC8586833.1"/>
    <property type="molecule type" value="Genomic_DNA"/>
</dbReference>
<proteinExistence type="predicted"/>
<gene>
    <name evidence="2" type="ORF">H8707_01085</name>
</gene>
<feature type="transmembrane region" description="Helical" evidence="1">
    <location>
        <begin position="159"/>
        <end position="177"/>
    </location>
</feature>
<keyword evidence="1" id="KW-1133">Transmembrane helix</keyword>
<feature type="transmembrane region" description="Helical" evidence="1">
    <location>
        <begin position="183"/>
        <end position="203"/>
    </location>
</feature>
<dbReference type="Proteomes" id="UP000601171">
    <property type="component" value="Unassembled WGS sequence"/>
</dbReference>
<feature type="transmembrane region" description="Helical" evidence="1">
    <location>
        <begin position="7"/>
        <end position="27"/>
    </location>
</feature>
<feature type="transmembrane region" description="Helical" evidence="1">
    <location>
        <begin position="126"/>
        <end position="147"/>
    </location>
</feature>
<comment type="caution">
    <text evidence="2">The sequence shown here is derived from an EMBL/GenBank/DDBJ whole genome shotgun (WGS) entry which is preliminary data.</text>
</comment>
<keyword evidence="1" id="KW-0472">Membrane</keyword>
<feature type="transmembrane region" description="Helical" evidence="1">
    <location>
        <begin position="215"/>
        <end position="236"/>
    </location>
</feature>
<evidence type="ECO:0000313" key="2">
    <source>
        <dbReference type="EMBL" id="MBC8586833.1"/>
    </source>
</evidence>
<protein>
    <submittedName>
        <fullName evidence="2">Uncharacterized protein</fullName>
    </submittedName>
</protein>
<evidence type="ECO:0000256" key="1">
    <source>
        <dbReference type="SAM" id="Phobius"/>
    </source>
</evidence>
<keyword evidence="3" id="KW-1185">Reference proteome</keyword>
<accession>A0A926ENN1</accession>